<sequence>METKGRKKGKGKEEKRIDRKKKESKDENYGKRGEKSIGTPARGGIKRINFHRESEDQASGCAYICILDRTGCWRPWGGARDDNLKGLELQRERRMSVGMKI</sequence>
<organism evidence="2 3">
    <name type="scientific">Melipona bicolor</name>
    <dbReference type="NCBI Taxonomy" id="60889"/>
    <lineage>
        <taxon>Eukaryota</taxon>
        <taxon>Metazoa</taxon>
        <taxon>Ecdysozoa</taxon>
        <taxon>Arthropoda</taxon>
        <taxon>Hexapoda</taxon>
        <taxon>Insecta</taxon>
        <taxon>Pterygota</taxon>
        <taxon>Neoptera</taxon>
        <taxon>Endopterygota</taxon>
        <taxon>Hymenoptera</taxon>
        <taxon>Apocrita</taxon>
        <taxon>Aculeata</taxon>
        <taxon>Apoidea</taxon>
        <taxon>Anthophila</taxon>
        <taxon>Apidae</taxon>
        <taxon>Melipona</taxon>
    </lineage>
</organism>
<evidence type="ECO:0000313" key="3">
    <source>
        <dbReference type="Proteomes" id="UP001177670"/>
    </source>
</evidence>
<dbReference type="AlphaFoldDB" id="A0AA40KJX3"/>
<dbReference type="EMBL" id="JAHYIQ010000021">
    <property type="protein sequence ID" value="KAK1123164.1"/>
    <property type="molecule type" value="Genomic_DNA"/>
</dbReference>
<reference evidence="2" key="1">
    <citation type="submission" date="2021-10" db="EMBL/GenBank/DDBJ databases">
        <title>Melipona bicolor Genome sequencing and assembly.</title>
        <authorList>
            <person name="Araujo N.S."/>
            <person name="Arias M.C."/>
        </authorList>
    </citation>
    <scope>NUCLEOTIDE SEQUENCE</scope>
    <source>
        <strain evidence="2">USP_2M_L1-L4_2017</strain>
        <tissue evidence="2">Whole body</tissue>
    </source>
</reference>
<feature type="region of interest" description="Disordered" evidence="1">
    <location>
        <begin position="1"/>
        <end position="43"/>
    </location>
</feature>
<protein>
    <submittedName>
        <fullName evidence="2">Uncharacterized protein</fullName>
    </submittedName>
</protein>
<gene>
    <name evidence="2" type="ORF">K0M31_008797</name>
</gene>
<name>A0AA40KJX3_9HYME</name>
<evidence type="ECO:0000313" key="2">
    <source>
        <dbReference type="EMBL" id="KAK1123164.1"/>
    </source>
</evidence>
<feature type="compositionally biased region" description="Basic and acidic residues" evidence="1">
    <location>
        <begin position="11"/>
        <end position="35"/>
    </location>
</feature>
<comment type="caution">
    <text evidence="2">The sequence shown here is derived from an EMBL/GenBank/DDBJ whole genome shotgun (WGS) entry which is preliminary data.</text>
</comment>
<evidence type="ECO:0000256" key="1">
    <source>
        <dbReference type="SAM" id="MobiDB-lite"/>
    </source>
</evidence>
<keyword evidence="3" id="KW-1185">Reference proteome</keyword>
<proteinExistence type="predicted"/>
<feature type="compositionally biased region" description="Basic residues" evidence="1">
    <location>
        <begin position="1"/>
        <end position="10"/>
    </location>
</feature>
<dbReference type="Proteomes" id="UP001177670">
    <property type="component" value="Unassembled WGS sequence"/>
</dbReference>
<feature type="non-terminal residue" evidence="2">
    <location>
        <position position="1"/>
    </location>
</feature>
<accession>A0AA40KJX3</accession>